<evidence type="ECO:0000313" key="5">
    <source>
        <dbReference type="Proteomes" id="UP000182367"/>
    </source>
</evidence>
<reference evidence="4" key="1">
    <citation type="submission" date="2016-03" db="EMBL/GenBank/DDBJ databases">
        <title>Draft genome sequence of Paenibacillus glacialis DSM 22343.</title>
        <authorList>
            <person name="Shin S.-K."/>
            <person name="Yi H."/>
        </authorList>
    </citation>
    <scope>NUCLEOTIDE SEQUENCE [LARGE SCALE GENOMIC DNA]</scope>
    <source>
        <strain evidence="4">NBRC 105008</strain>
    </source>
</reference>
<accession>A0A1B9DZE9</accession>
<comment type="caution">
    <text evidence="2">The sequence shown here is derived from an EMBL/GenBank/DDBJ whole genome shotgun (WGS) entry which is preliminary data.</text>
</comment>
<dbReference type="EMBL" id="LVEO01000001">
    <property type="protein sequence ID" value="OCB75037.1"/>
    <property type="molecule type" value="Genomic_DNA"/>
</dbReference>
<dbReference type="Proteomes" id="UP000321579">
    <property type="component" value="Unassembled WGS sequence"/>
</dbReference>
<sequence length="201" mass="22185">MKAVITGDIMHSRKLASAVWLADLKAVLNSYGSEPKDWEIYRGDSFQLVVPVEDALEIALLIKATIKQHKALDARIAIGVGTIDYNADKITESNGVAFINSGECFEALKKQTLGIKTPWTGFNSAFEVIIPLLLLVADNWTSTSAEILKKALENPGVNQNQLATALNRKSQSSISSSLKRAGYEEIKNTIAFYKQEIKKQW</sequence>
<protein>
    <submittedName>
        <fullName evidence="2">Transcriptional regulator</fullName>
    </submittedName>
</protein>
<reference evidence="1 6" key="4">
    <citation type="submission" date="2019-07" db="EMBL/GenBank/DDBJ databases">
        <title>Whole genome shotgun sequence of Flavobacterium glycines NBRC 105008.</title>
        <authorList>
            <person name="Hosoyama A."/>
            <person name="Uohara A."/>
            <person name="Ohji S."/>
            <person name="Ichikawa N."/>
        </authorList>
    </citation>
    <scope>NUCLEOTIDE SEQUENCE [LARGE SCALE GENOMIC DNA]</scope>
    <source>
        <strain evidence="1 6">NBRC 105008</strain>
    </source>
</reference>
<reference evidence="3 5" key="3">
    <citation type="submission" date="2016-10" db="EMBL/GenBank/DDBJ databases">
        <authorList>
            <person name="Varghese N."/>
            <person name="Submissions S."/>
        </authorList>
    </citation>
    <scope>NUCLEOTIDE SEQUENCE [LARGE SCALE GENOMIC DNA]</scope>
    <source>
        <strain evidence="3 5">Gm-149</strain>
    </source>
</reference>
<evidence type="ECO:0000313" key="2">
    <source>
        <dbReference type="EMBL" id="OCB75037.1"/>
    </source>
</evidence>
<dbReference type="Proteomes" id="UP000093226">
    <property type="component" value="Unassembled WGS sequence"/>
</dbReference>
<name>A0A1B9DZE9_9FLAO</name>
<reference evidence="2" key="2">
    <citation type="submission" date="2016-03" db="EMBL/GenBank/DDBJ databases">
        <authorList>
            <person name="Ploux O."/>
        </authorList>
    </citation>
    <scope>NUCLEOTIDE SEQUENCE</scope>
    <source>
        <strain evidence="2">NBRC 105008</strain>
    </source>
</reference>
<dbReference type="STRING" id="551990.SAMN05192550_2041"/>
<evidence type="ECO:0000313" key="4">
    <source>
        <dbReference type="Proteomes" id="UP000093226"/>
    </source>
</evidence>
<proteinExistence type="predicted"/>
<dbReference type="RefSeq" id="WP_066323809.1">
    <property type="nucleotide sequence ID" value="NZ_BJVF01000003.1"/>
</dbReference>
<dbReference type="OrthoDB" id="7064118at2"/>
<evidence type="ECO:0000313" key="3">
    <source>
        <dbReference type="EMBL" id="SDJ41313.1"/>
    </source>
</evidence>
<dbReference type="AlphaFoldDB" id="A0A1B9DZE9"/>
<dbReference type="EMBL" id="FNEO01000003">
    <property type="protein sequence ID" value="SDJ41313.1"/>
    <property type="molecule type" value="Genomic_DNA"/>
</dbReference>
<gene>
    <name evidence="2" type="ORF">FBGL_00800</name>
    <name evidence="1" type="ORF">FGL01_20730</name>
    <name evidence="3" type="ORF">SAMN05192550_2041</name>
</gene>
<organism evidence="2 4">
    <name type="scientific">Flavobacterium glycines</name>
    <dbReference type="NCBI Taxonomy" id="551990"/>
    <lineage>
        <taxon>Bacteria</taxon>
        <taxon>Pseudomonadati</taxon>
        <taxon>Bacteroidota</taxon>
        <taxon>Flavobacteriia</taxon>
        <taxon>Flavobacteriales</taxon>
        <taxon>Flavobacteriaceae</taxon>
        <taxon>Flavobacterium</taxon>
    </lineage>
</organism>
<dbReference type="EMBL" id="BJVF01000003">
    <property type="protein sequence ID" value="GEL11334.1"/>
    <property type="molecule type" value="Genomic_DNA"/>
</dbReference>
<evidence type="ECO:0000313" key="1">
    <source>
        <dbReference type="EMBL" id="GEL11334.1"/>
    </source>
</evidence>
<keyword evidence="5" id="KW-1185">Reference proteome</keyword>
<evidence type="ECO:0000313" key="6">
    <source>
        <dbReference type="Proteomes" id="UP000321579"/>
    </source>
</evidence>
<dbReference type="Proteomes" id="UP000182367">
    <property type="component" value="Unassembled WGS sequence"/>
</dbReference>